<dbReference type="InterPro" id="IPR006286">
    <property type="entry name" value="C56_PfpI-like"/>
</dbReference>
<keyword evidence="3" id="KW-0808">Transferase</keyword>
<comment type="similarity">
    <text evidence="1">Belongs to the peptidase C56 family.</text>
</comment>
<dbReference type="PROSITE" id="PS51276">
    <property type="entry name" value="PEPTIDASE_C56_PFPI"/>
    <property type="match status" value="1"/>
</dbReference>
<dbReference type="InterPro" id="IPR029062">
    <property type="entry name" value="Class_I_gatase-like"/>
</dbReference>
<accession>A0A5D8QGF1</accession>
<dbReference type="CDD" id="cd03134">
    <property type="entry name" value="GATase1_PfpI_like"/>
    <property type="match status" value="1"/>
</dbReference>
<dbReference type="EMBL" id="VTPS01000003">
    <property type="protein sequence ID" value="TZE82926.1"/>
    <property type="molecule type" value="Genomic_DNA"/>
</dbReference>
<evidence type="ECO:0000313" key="4">
    <source>
        <dbReference type="Proteomes" id="UP000322976"/>
    </source>
</evidence>
<dbReference type="GO" id="GO:0016740">
    <property type="term" value="F:transferase activity"/>
    <property type="evidence" value="ECO:0007669"/>
    <property type="project" value="UniProtKB-KW"/>
</dbReference>
<dbReference type="Gene3D" id="3.40.50.880">
    <property type="match status" value="1"/>
</dbReference>
<dbReference type="RefSeq" id="WP_149544485.1">
    <property type="nucleotide sequence ID" value="NZ_VTPS01000003.1"/>
</dbReference>
<dbReference type="Pfam" id="PF01965">
    <property type="entry name" value="DJ-1_PfpI"/>
    <property type="match status" value="1"/>
</dbReference>
<dbReference type="NCBIfam" id="TIGR01382">
    <property type="entry name" value="PfpI"/>
    <property type="match status" value="1"/>
</dbReference>
<dbReference type="PANTHER" id="PTHR42733">
    <property type="entry name" value="DJ-1 PROTEIN"/>
    <property type="match status" value="1"/>
</dbReference>
<protein>
    <submittedName>
        <fullName evidence="3">Type 1 glutamine amidotransferase</fullName>
    </submittedName>
</protein>
<evidence type="ECO:0000313" key="3">
    <source>
        <dbReference type="EMBL" id="TZE82926.1"/>
    </source>
</evidence>
<comment type="caution">
    <text evidence="3">The sequence shown here is derived from an EMBL/GenBank/DDBJ whole genome shotgun (WGS) entry which is preliminary data.</text>
</comment>
<name>A0A5D8QGF1_9THEO</name>
<reference evidence="3 4" key="1">
    <citation type="submission" date="2019-08" db="EMBL/GenBank/DDBJ databases">
        <title>Calorimonas adulescens gen. nov., sp. nov., an anaerobic thermophilic bacterium from Sakhalin hot spring.</title>
        <authorList>
            <person name="Khomyakova M.A."/>
            <person name="Merkel A.Y."/>
            <person name="Novikov A."/>
            <person name="Bonch-Osmolovskaya E.A."/>
            <person name="Slobodkin A.I."/>
        </authorList>
    </citation>
    <scope>NUCLEOTIDE SEQUENCE [LARGE SCALE GENOMIC DNA]</scope>
    <source>
        <strain evidence="3 4">A05MB</strain>
    </source>
</reference>
<keyword evidence="4" id="KW-1185">Reference proteome</keyword>
<dbReference type="Proteomes" id="UP000322976">
    <property type="component" value="Unassembled WGS sequence"/>
</dbReference>
<keyword evidence="3" id="KW-0315">Glutamine amidotransferase</keyword>
<dbReference type="SUPFAM" id="SSF52317">
    <property type="entry name" value="Class I glutamine amidotransferase-like"/>
    <property type="match status" value="1"/>
</dbReference>
<evidence type="ECO:0000256" key="1">
    <source>
        <dbReference type="ARBA" id="ARBA00008542"/>
    </source>
</evidence>
<dbReference type="AlphaFoldDB" id="A0A5D8QGF1"/>
<dbReference type="PANTHER" id="PTHR42733:SF13">
    <property type="entry name" value="DJ-1_PFPI DOMAIN-CONTAINING PROTEIN"/>
    <property type="match status" value="1"/>
</dbReference>
<sequence>MSLNGKKYIMLVEEGFEDLELWYPVIRLREEGAEVKLLGREKGKTYIGKHGVPAVSDCTVADVSADGIDGLLVPGGWAPDKLRRDKGILELVREVNEQGKLVAAICHAGWVLASAGMLKGRKMTCVSAIVDDMVNAGASYIDQEVVVDGNLITSRTPDDLPAYMREIVKRESK</sequence>
<dbReference type="InterPro" id="IPR002818">
    <property type="entry name" value="DJ-1/PfpI"/>
</dbReference>
<evidence type="ECO:0000259" key="2">
    <source>
        <dbReference type="Pfam" id="PF01965"/>
    </source>
</evidence>
<gene>
    <name evidence="3" type="ORF">FWJ32_02940</name>
</gene>
<proteinExistence type="inferred from homology"/>
<feature type="domain" description="DJ-1/PfpI" evidence="2">
    <location>
        <begin position="6"/>
        <end position="169"/>
    </location>
</feature>
<organism evidence="3 4">
    <name type="scientific">Calorimonas adulescens</name>
    <dbReference type="NCBI Taxonomy" id="2606906"/>
    <lineage>
        <taxon>Bacteria</taxon>
        <taxon>Bacillati</taxon>
        <taxon>Bacillota</taxon>
        <taxon>Clostridia</taxon>
        <taxon>Thermoanaerobacterales</taxon>
        <taxon>Thermoanaerobacteraceae</taxon>
        <taxon>Calorimonas</taxon>
    </lineage>
</organism>